<keyword evidence="3" id="KW-0813">Transport</keyword>
<evidence type="ECO:0000256" key="3">
    <source>
        <dbReference type="ARBA" id="ARBA00022448"/>
    </source>
</evidence>
<keyword evidence="5" id="KW-0472">Membrane</keyword>
<protein>
    <recommendedName>
        <fullName evidence="6">ATP synthase F1 complex delta/epsilon subunit N-terminal domain-containing protein</fullName>
    </recommendedName>
</protein>
<dbReference type="GO" id="GO:0046933">
    <property type="term" value="F:proton-transporting ATP synthase activity, rotational mechanism"/>
    <property type="evidence" value="ECO:0007669"/>
    <property type="project" value="InterPro"/>
</dbReference>
<reference evidence="7" key="1">
    <citation type="submission" date="2018-05" db="EMBL/GenBank/DDBJ databases">
        <authorList>
            <person name="Lanie J.A."/>
            <person name="Ng W.-L."/>
            <person name="Kazmierczak K.M."/>
            <person name="Andrzejewski T.M."/>
            <person name="Davidsen T.M."/>
            <person name="Wayne K.J."/>
            <person name="Tettelin H."/>
            <person name="Glass J.I."/>
            <person name="Rusch D."/>
            <person name="Podicherti R."/>
            <person name="Tsui H.-C.T."/>
            <person name="Winkler M.E."/>
        </authorList>
    </citation>
    <scope>NUCLEOTIDE SEQUENCE</scope>
</reference>
<evidence type="ECO:0000256" key="1">
    <source>
        <dbReference type="ARBA" id="ARBA00004370"/>
    </source>
</evidence>
<dbReference type="InterPro" id="IPR020546">
    <property type="entry name" value="ATP_synth_F1_dsu/esu_N"/>
</dbReference>
<evidence type="ECO:0000313" key="7">
    <source>
        <dbReference type="EMBL" id="SVB64933.1"/>
    </source>
</evidence>
<dbReference type="SUPFAM" id="SSF51344">
    <property type="entry name" value="Epsilon subunit of F1F0-ATP synthase N-terminal domain"/>
    <property type="match status" value="1"/>
</dbReference>
<feature type="domain" description="ATP synthase F1 complex delta/epsilon subunit N-terminal" evidence="6">
    <location>
        <begin position="1"/>
        <end position="79"/>
    </location>
</feature>
<accession>A0A382FRS5</accession>
<dbReference type="Gene3D" id="2.60.15.10">
    <property type="entry name" value="F0F1 ATP synthase delta/epsilon subunit, N-terminal"/>
    <property type="match status" value="1"/>
</dbReference>
<evidence type="ECO:0000259" key="6">
    <source>
        <dbReference type="Pfam" id="PF02823"/>
    </source>
</evidence>
<gene>
    <name evidence="7" type="ORF">METZ01_LOCUS217787</name>
</gene>
<comment type="subcellular location">
    <subcellularLocation>
        <location evidence="1">Membrane</location>
    </subcellularLocation>
</comment>
<evidence type="ECO:0000256" key="2">
    <source>
        <dbReference type="ARBA" id="ARBA00005712"/>
    </source>
</evidence>
<dbReference type="InterPro" id="IPR001469">
    <property type="entry name" value="ATP_synth_F1_dsu/esu"/>
</dbReference>
<sequence length="113" mass="12066">MNVSLVSPEGVRFEGEAKSISLTAWDGQLGVLTGHAPMIGLLGSGELRLSMLDESEEIFFLAGGVFMITGVATTLLTDHCSKAPLDQDSNDGLADVDEIWEQVEDSVVDQQVI</sequence>
<evidence type="ECO:0000256" key="4">
    <source>
        <dbReference type="ARBA" id="ARBA00023065"/>
    </source>
</evidence>
<dbReference type="EMBL" id="UINC01051141">
    <property type="protein sequence ID" value="SVB64933.1"/>
    <property type="molecule type" value="Genomic_DNA"/>
</dbReference>
<name>A0A382FRS5_9ZZZZ</name>
<dbReference type="GO" id="GO:0045259">
    <property type="term" value="C:proton-transporting ATP synthase complex"/>
    <property type="evidence" value="ECO:0007669"/>
    <property type="project" value="InterPro"/>
</dbReference>
<organism evidence="7">
    <name type="scientific">marine metagenome</name>
    <dbReference type="NCBI Taxonomy" id="408172"/>
    <lineage>
        <taxon>unclassified sequences</taxon>
        <taxon>metagenomes</taxon>
        <taxon>ecological metagenomes</taxon>
    </lineage>
</organism>
<dbReference type="AlphaFoldDB" id="A0A382FRS5"/>
<dbReference type="CDD" id="cd12152">
    <property type="entry name" value="F1-ATPase_delta"/>
    <property type="match status" value="1"/>
</dbReference>
<comment type="similarity">
    <text evidence="2">Belongs to the ATPase epsilon chain family.</text>
</comment>
<keyword evidence="4" id="KW-0406">Ion transport</keyword>
<evidence type="ECO:0000256" key="5">
    <source>
        <dbReference type="ARBA" id="ARBA00023136"/>
    </source>
</evidence>
<dbReference type="InterPro" id="IPR036771">
    <property type="entry name" value="ATPsynth_dsu/esu_N"/>
</dbReference>
<proteinExistence type="inferred from homology"/>
<dbReference type="Pfam" id="PF02823">
    <property type="entry name" value="ATP-synt_DE_N"/>
    <property type="match status" value="1"/>
</dbReference>